<gene>
    <name evidence="1" type="primary">abgB_5</name>
    <name evidence="1" type="ORF">CBLFYP116_04516</name>
</gene>
<dbReference type="Pfam" id="PF07687">
    <property type="entry name" value="M20_dimer"/>
    <property type="match status" value="1"/>
</dbReference>
<dbReference type="RefSeq" id="WP_002575815.1">
    <property type="nucleotide sequence ID" value="NZ_BAABZS010000001.1"/>
</dbReference>
<name>A0A6N2X6X5_9FIRM</name>
<reference evidence="1" key="1">
    <citation type="submission" date="2019-11" db="EMBL/GenBank/DDBJ databases">
        <authorList>
            <person name="Feng L."/>
        </authorList>
    </citation>
    <scope>NUCLEOTIDE SEQUENCE</scope>
    <source>
        <strain evidence="1">CbolteaeLFYP116</strain>
    </source>
</reference>
<dbReference type="FunFam" id="3.30.70.360:FF:000004">
    <property type="entry name" value="Peptidase M20 domain-containing protein 2"/>
    <property type="match status" value="1"/>
</dbReference>
<dbReference type="GO" id="GO:0016805">
    <property type="term" value="F:dipeptidase activity"/>
    <property type="evidence" value="ECO:0007669"/>
    <property type="project" value="TreeGrafter"/>
</dbReference>
<dbReference type="InterPro" id="IPR017145">
    <property type="entry name" value="Aminobenzoyl-glu_utiliz_pB"/>
</dbReference>
<dbReference type="Gene3D" id="3.30.70.360">
    <property type="match status" value="1"/>
</dbReference>
<dbReference type="EC" id="3.5.1.-" evidence="1"/>
<dbReference type="EMBL" id="CACRTF010000017">
    <property type="protein sequence ID" value="VYT49984.1"/>
    <property type="molecule type" value="Genomic_DNA"/>
</dbReference>
<accession>A0A6N2X6X5</accession>
<dbReference type="InterPro" id="IPR017439">
    <property type="entry name" value="Amidohydrolase"/>
</dbReference>
<dbReference type="InterPro" id="IPR052030">
    <property type="entry name" value="Peptidase_M20/M20A_hydrolases"/>
</dbReference>
<evidence type="ECO:0000313" key="1">
    <source>
        <dbReference type="EMBL" id="VYT49984.1"/>
    </source>
</evidence>
<proteinExistence type="predicted"/>
<dbReference type="PANTHER" id="PTHR30575:SF0">
    <property type="entry name" value="XAA-ARG DIPEPTIDASE"/>
    <property type="match status" value="1"/>
</dbReference>
<dbReference type="SUPFAM" id="SSF53187">
    <property type="entry name" value="Zn-dependent exopeptidases"/>
    <property type="match status" value="1"/>
</dbReference>
<dbReference type="GO" id="GO:0071713">
    <property type="term" value="F:para-aminobenzoyl-glutamate hydrolase activity"/>
    <property type="evidence" value="ECO:0007669"/>
    <property type="project" value="TreeGrafter"/>
</dbReference>
<dbReference type="InterPro" id="IPR011650">
    <property type="entry name" value="Peptidase_M20_dimer"/>
</dbReference>
<sequence>MLGDFAFQELGRQEGRLCDMSRSIWENPEGPYREYHASRLCADFLEENGFAVEIGCCGIPTAVRAVYGKGSPVIGFLGEYDALPGQSQNDVDHKEPVEGQAFGHGCGHNLLAVSMAGSAVAAKKEMEKQGIGGTLVFYGCPAEEVLTGKGFMAREGAFSELDCALAWHPGRYTRASYSVCTGVHSVKYHFKGRTAHAACDPEKGRSALDAVELMNVGINYLREHVPMDVRMHYVTTNGGSAPNIVPDEATVWYYDRALNRETMKEVEKRMEKVARGAAMMTETELTIEELGGCYPTLPNHVLGDLVDDCMRSIPQDAWTEAEIEYAGRINATVPDIWKDSVRFSGAQDKNTHIYSGVMPIDTQDDYGSTDVGDVGHIVPTTFYKTACYNIAAPGHSWQVAACVGNSIGFKGMLYGARVTALAVLRLLTQPDIIHKAKVEFSASMEGRSYECMMPDYVKPPIE</sequence>
<dbReference type="PANTHER" id="PTHR30575">
    <property type="entry name" value="PEPTIDASE M20"/>
    <property type="match status" value="1"/>
</dbReference>
<dbReference type="Gene3D" id="3.40.630.10">
    <property type="entry name" value="Zn peptidases"/>
    <property type="match status" value="1"/>
</dbReference>
<dbReference type="GeneID" id="23113734"/>
<dbReference type="GO" id="GO:0046657">
    <property type="term" value="P:folic acid catabolic process"/>
    <property type="evidence" value="ECO:0007669"/>
    <property type="project" value="TreeGrafter"/>
</dbReference>
<organism evidence="1">
    <name type="scientific">Enterocloster bolteae</name>
    <dbReference type="NCBI Taxonomy" id="208479"/>
    <lineage>
        <taxon>Bacteria</taxon>
        <taxon>Bacillati</taxon>
        <taxon>Bacillota</taxon>
        <taxon>Clostridia</taxon>
        <taxon>Lachnospirales</taxon>
        <taxon>Lachnospiraceae</taxon>
        <taxon>Enterocloster</taxon>
    </lineage>
</organism>
<keyword evidence="1" id="KW-0378">Hydrolase</keyword>
<dbReference type="AlphaFoldDB" id="A0A6N2X6X5"/>
<dbReference type="GO" id="GO:0005737">
    <property type="term" value="C:cytoplasm"/>
    <property type="evidence" value="ECO:0007669"/>
    <property type="project" value="TreeGrafter"/>
</dbReference>
<dbReference type="NCBIfam" id="TIGR01891">
    <property type="entry name" value="amidohydrolases"/>
    <property type="match status" value="1"/>
</dbReference>
<protein>
    <submittedName>
        <fullName evidence="1">p-aminobenzoyl-glutamate hydrolase subunit B</fullName>
        <ecNumber evidence="1">3.5.1.-</ecNumber>
    </submittedName>
</protein>
<dbReference type="PIRSF" id="PIRSF037227">
    <property type="entry name" value="Aminobenzoyl-glu_utiliz_pB"/>
    <property type="match status" value="1"/>
</dbReference>
<dbReference type="SUPFAM" id="SSF55031">
    <property type="entry name" value="Bacterial exopeptidase dimerisation domain"/>
    <property type="match status" value="1"/>
</dbReference>
<dbReference type="InterPro" id="IPR036264">
    <property type="entry name" value="Bact_exopeptidase_dim_dom"/>
</dbReference>